<organism evidence="2">
    <name type="scientific">Tanacetum cinerariifolium</name>
    <name type="common">Dalmatian daisy</name>
    <name type="synonym">Chrysanthemum cinerariifolium</name>
    <dbReference type="NCBI Taxonomy" id="118510"/>
    <lineage>
        <taxon>Eukaryota</taxon>
        <taxon>Viridiplantae</taxon>
        <taxon>Streptophyta</taxon>
        <taxon>Embryophyta</taxon>
        <taxon>Tracheophyta</taxon>
        <taxon>Spermatophyta</taxon>
        <taxon>Magnoliopsida</taxon>
        <taxon>eudicotyledons</taxon>
        <taxon>Gunneridae</taxon>
        <taxon>Pentapetalae</taxon>
        <taxon>asterids</taxon>
        <taxon>campanulids</taxon>
        <taxon>Asterales</taxon>
        <taxon>Asteraceae</taxon>
        <taxon>Asteroideae</taxon>
        <taxon>Anthemideae</taxon>
        <taxon>Anthemidinae</taxon>
        <taxon>Tanacetum</taxon>
    </lineage>
</organism>
<evidence type="ECO:0000256" key="1">
    <source>
        <dbReference type="SAM" id="MobiDB-lite"/>
    </source>
</evidence>
<dbReference type="AlphaFoldDB" id="A0A6L2MD84"/>
<sequence>MANPIPNHVVKLLDDEQVQPELAPALLGFAPAVLDIPNNNNGWIQEDPEEDSEMEEEEKEEMEIQDEMNDPEIINPYEIEEGELPPPPADSDTSSDSEPEVEAEDEDENKAATVATITHAPYHVQPFSSMDHLVRLSEMDRYLGGIGMETRSETREHYELKQSVRGQDRALPVRECTFSSFMKCNPTPFHGKEGAIKLCRWFKKSEMVFSISDCTERNKVKFAVATLQGRALTWWNSQVATLGLEVANGKS</sequence>
<reference evidence="2" key="1">
    <citation type="journal article" date="2019" name="Sci. Rep.">
        <title>Draft genome of Tanacetum cinerariifolium, the natural source of mosquito coil.</title>
        <authorList>
            <person name="Yamashiro T."/>
            <person name="Shiraishi A."/>
            <person name="Satake H."/>
            <person name="Nakayama K."/>
        </authorList>
    </citation>
    <scope>NUCLEOTIDE SEQUENCE</scope>
</reference>
<name>A0A6L2MD84_TANCI</name>
<evidence type="ECO:0000313" key="2">
    <source>
        <dbReference type="EMBL" id="GEU70682.1"/>
    </source>
</evidence>
<feature type="region of interest" description="Disordered" evidence="1">
    <location>
        <begin position="35"/>
        <end position="109"/>
    </location>
</feature>
<keyword evidence="2" id="KW-0548">Nucleotidyltransferase</keyword>
<comment type="caution">
    <text evidence="2">The sequence shown here is derived from an EMBL/GenBank/DDBJ whole genome shotgun (WGS) entry which is preliminary data.</text>
</comment>
<dbReference type="EMBL" id="BKCJ010006162">
    <property type="protein sequence ID" value="GEU70682.1"/>
    <property type="molecule type" value="Genomic_DNA"/>
</dbReference>
<gene>
    <name evidence="2" type="ORF">Tci_042660</name>
</gene>
<protein>
    <submittedName>
        <fullName evidence="2">Putative reverse transcriptase domain-containing protein</fullName>
    </submittedName>
</protein>
<proteinExistence type="predicted"/>
<keyword evidence="2" id="KW-0808">Transferase</keyword>
<feature type="compositionally biased region" description="Acidic residues" evidence="1">
    <location>
        <begin position="46"/>
        <end position="70"/>
    </location>
</feature>
<feature type="compositionally biased region" description="Acidic residues" evidence="1">
    <location>
        <begin position="93"/>
        <end position="108"/>
    </location>
</feature>
<accession>A0A6L2MD84</accession>
<keyword evidence="2" id="KW-0695">RNA-directed DNA polymerase</keyword>
<dbReference type="GO" id="GO:0003964">
    <property type="term" value="F:RNA-directed DNA polymerase activity"/>
    <property type="evidence" value="ECO:0007669"/>
    <property type="project" value="UniProtKB-KW"/>
</dbReference>